<accession>A0ABV0Z9G7</accession>
<reference evidence="2 3" key="1">
    <citation type="submission" date="2021-06" db="EMBL/GenBank/DDBJ databases">
        <authorList>
            <person name="Palmer J.M."/>
        </authorList>
    </citation>
    <scope>NUCLEOTIDE SEQUENCE [LARGE SCALE GENOMIC DNA]</scope>
    <source>
        <strain evidence="2 3">AS_MEX2019</strain>
        <tissue evidence="2">Muscle</tissue>
    </source>
</reference>
<comment type="caution">
    <text evidence="2">The sequence shown here is derived from an EMBL/GenBank/DDBJ whole genome shotgun (WGS) entry which is preliminary data.</text>
</comment>
<name>A0ABV0Z9G7_9TELE</name>
<feature type="non-terminal residue" evidence="2">
    <location>
        <position position="1"/>
    </location>
</feature>
<evidence type="ECO:0000256" key="1">
    <source>
        <dbReference type="SAM" id="MobiDB-lite"/>
    </source>
</evidence>
<sequence length="87" mass="10143">STVQSNGECGKEVKKHVHAGWNEWRKVPETLALRTRHEAQLEVAEMKMMKFFLVVTRMDRIRNKGELLGGGRPKRRFMDGVNEDMKM</sequence>
<dbReference type="EMBL" id="JAHRIP010057071">
    <property type="protein sequence ID" value="MEQ2302844.1"/>
    <property type="molecule type" value="Genomic_DNA"/>
</dbReference>
<feature type="region of interest" description="Disordered" evidence="1">
    <location>
        <begin position="65"/>
        <end position="87"/>
    </location>
</feature>
<gene>
    <name evidence="2" type="ORF">AMECASPLE_010898</name>
</gene>
<protein>
    <submittedName>
        <fullName evidence="2">Uncharacterized protein</fullName>
    </submittedName>
</protein>
<evidence type="ECO:0000313" key="2">
    <source>
        <dbReference type="EMBL" id="MEQ2302844.1"/>
    </source>
</evidence>
<proteinExistence type="predicted"/>
<organism evidence="2 3">
    <name type="scientific">Ameca splendens</name>
    <dbReference type="NCBI Taxonomy" id="208324"/>
    <lineage>
        <taxon>Eukaryota</taxon>
        <taxon>Metazoa</taxon>
        <taxon>Chordata</taxon>
        <taxon>Craniata</taxon>
        <taxon>Vertebrata</taxon>
        <taxon>Euteleostomi</taxon>
        <taxon>Actinopterygii</taxon>
        <taxon>Neopterygii</taxon>
        <taxon>Teleostei</taxon>
        <taxon>Neoteleostei</taxon>
        <taxon>Acanthomorphata</taxon>
        <taxon>Ovalentaria</taxon>
        <taxon>Atherinomorphae</taxon>
        <taxon>Cyprinodontiformes</taxon>
        <taxon>Goodeidae</taxon>
        <taxon>Ameca</taxon>
    </lineage>
</organism>
<dbReference type="Proteomes" id="UP001469553">
    <property type="component" value="Unassembled WGS sequence"/>
</dbReference>
<evidence type="ECO:0000313" key="3">
    <source>
        <dbReference type="Proteomes" id="UP001469553"/>
    </source>
</evidence>
<keyword evidence="3" id="KW-1185">Reference proteome</keyword>